<dbReference type="InParanoid" id="A0A1Y1YV82"/>
<dbReference type="FunFam" id="2.40.10.10:FF:000068">
    <property type="entry name" value="transmembrane protease serine 2"/>
    <property type="match status" value="1"/>
</dbReference>
<dbReference type="PROSITE" id="PS00134">
    <property type="entry name" value="TRYPSIN_HIS"/>
    <property type="match status" value="1"/>
</dbReference>
<dbReference type="InterPro" id="IPR001254">
    <property type="entry name" value="Trypsin_dom"/>
</dbReference>
<keyword evidence="1" id="KW-1015">Disulfide bond</keyword>
<dbReference type="PRINTS" id="PR00722">
    <property type="entry name" value="CHYMOTRYPSIN"/>
</dbReference>
<name>A0A1Y1YV82_9FUNG</name>
<dbReference type="GO" id="GO:0004252">
    <property type="term" value="F:serine-type endopeptidase activity"/>
    <property type="evidence" value="ECO:0007669"/>
    <property type="project" value="InterPro"/>
</dbReference>
<evidence type="ECO:0000313" key="6">
    <source>
        <dbReference type="Proteomes" id="UP000193498"/>
    </source>
</evidence>
<gene>
    <name evidence="5" type="ORF">K493DRAFT_298139</name>
</gene>
<keyword evidence="2" id="KW-0378">Hydrolase</keyword>
<dbReference type="InterPro" id="IPR051333">
    <property type="entry name" value="CLIP_Serine_Protease"/>
</dbReference>
<feature type="compositionally biased region" description="Polar residues" evidence="3">
    <location>
        <begin position="50"/>
        <end position="62"/>
    </location>
</feature>
<dbReference type="Gene3D" id="2.40.10.10">
    <property type="entry name" value="Trypsin-like serine proteases"/>
    <property type="match status" value="1"/>
</dbReference>
<dbReference type="SMART" id="SM00020">
    <property type="entry name" value="Tryp_SPc"/>
    <property type="match status" value="1"/>
</dbReference>
<feature type="region of interest" description="Disordered" evidence="3">
    <location>
        <begin position="45"/>
        <end position="64"/>
    </location>
</feature>
<dbReference type="STRING" id="1314790.A0A1Y1YV82"/>
<evidence type="ECO:0000256" key="3">
    <source>
        <dbReference type="SAM" id="MobiDB-lite"/>
    </source>
</evidence>
<dbReference type="GO" id="GO:0006508">
    <property type="term" value="P:proteolysis"/>
    <property type="evidence" value="ECO:0007669"/>
    <property type="project" value="UniProtKB-KW"/>
</dbReference>
<evidence type="ECO:0000313" key="5">
    <source>
        <dbReference type="EMBL" id="ORY01940.1"/>
    </source>
</evidence>
<evidence type="ECO:0000256" key="2">
    <source>
        <dbReference type="RuleBase" id="RU363034"/>
    </source>
</evidence>
<dbReference type="PANTHER" id="PTHR24260">
    <property type="match status" value="1"/>
</dbReference>
<dbReference type="PROSITE" id="PS50240">
    <property type="entry name" value="TRYPSIN_DOM"/>
    <property type="match status" value="1"/>
</dbReference>
<dbReference type="PANTHER" id="PTHR24260:SF132">
    <property type="entry name" value="PEPTIDASE S1 DOMAIN-CONTAINING PROTEIN"/>
    <property type="match status" value="1"/>
</dbReference>
<keyword evidence="6" id="KW-1185">Reference proteome</keyword>
<organism evidence="5 6">
    <name type="scientific">Basidiobolus meristosporus CBS 931.73</name>
    <dbReference type="NCBI Taxonomy" id="1314790"/>
    <lineage>
        <taxon>Eukaryota</taxon>
        <taxon>Fungi</taxon>
        <taxon>Fungi incertae sedis</taxon>
        <taxon>Zoopagomycota</taxon>
        <taxon>Entomophthoromycotina</taxon>
        <taxon>Basidiobolomycetes</taxon>
        <taxon>Basidiobolales</taxon>
        <taxon>Basidiobolaceae</taxon>
        <taxon>Basidiobolus</taxon>
    </lineage>
</organism>
<dbReference type="OrthoDB" id="6380398at2759"/>
<dbReference type="InterPro" id="IPR001314">
    <property type="entry name" value="Peptidase_S1A"/>
</dbReference>
<feature type="domain" description="Peptidase S1" evidence="4">
    <location>
        <begin position="104"/>
        <end position="337"/>
    </location>
</feature>
<keyword evidence="2 5" id="KW-0645">Protease</keyword>
<dbReference type="AlphaFoldDB" id="A0A1Y1YV82"/>
<keyword evidence="2" id="KW-0720">Serine protease</keyword>
<dbReference type="InterPro" id="IPR009003">
    <property type="entry name" value="Peptidase_S1_PA"/>
</dbReference>
<dbReference type="InterPro" id="IPR033116">
    <property type="entry name" value="TRYPSIN_SER"/>
</dbReference>
<reference evidence="5 6" key="1">
    <citation type="submission" date="2016-07" db="EMBL/GenBank/DDBJ databases">
        <title>Pervasive Adenine N6-methylation of Active Genes in Fungi.</title>
        <authorList>
            <consortium name="DOE Joint Genome Institute"/>
            <person name="Mondo S.J."/>
            <person name="Dannebaum R.O."/>
            <person name="Kuo R.C."/>
            <person name="Labutti K."/>
            <person name="Haridas S."/>
            <person name="Kuo A."/>
            <person name="Salamov A."/>
            <person name="Ahrendt S.R."/>
            <person name="Lipzen A."/>
            <person name="Sullivan W."/>
            <person name="Andreopoulos W.B."/>
            <person name="Clum A."/>
            <person name="Lindquist E."/>
            <person name="Daum C."/>
            <person name="Ramamoorthy G.K."/>
            <person name="Gryganskyi A."/>
            <person name="Culley D."/>
            <person name="Magnuson J.K."/>
            <person name="James T.Y."/>
            <person name="O'Malley M.A."/>
            <person name="Stajich J.E."/>
            <person name="Spatafora J.W."/>
            <person name="Visel A."/>
            <person name="Grigoriev I.V."/>
        </authorList>
    </citation>
    <scope>NUCLEOTIDE SEQUENCE [LARGE SCALE GENOMIC DNA]</scope>
    <source>
        <strain evidence="5 6">CBS 931.73</strain>
    </source>
</reference>
<evidence type="ECO:0000259" key="4">
    <source>
        <dbReference type="PROSITE" id="PS50240"/>
    </source>
</evidence>
<evidence type="ECO:0000256" key="1">
    <source>
        <dbReference type="ARBA" id="ARBA00023157"/>
    </source>
</evidence>
<comment type="caution">
    <text evidence="5">The sequence shown here is derived from an EMBL/GenBank/DDBJ whole genome shotgun (WGS) entry which is preliminary data.</text>
</comment>
<dbReference type="InterPro" id="IPR043504">
    <property type="entry name" value="Peptidase_S1_PA_chymotrypsin"/>
</dbReference>
<proteinExistence type="predicted"/>
<dbReference type="SUPFAM" id="SSF50494">
    <property type="entry name" value="Trypsin-like serine proteases"/>
    <property type="match status" value="1"/>
</dbReference>
<sequence length="362" mass="40431">MRSQQSNGLSIQDHQPDINIRVGNAVENKRRSEDLTYLRGIRDPVEHSRNPINPSRSNQRILTSHPPKAHLPTLILIIHMRILTLLMMGLCSESFPFTRPNSGIFGGSEVYPPYSYPWMAMIYTRTSQTQATFCGGTLLDRETILTAAHCVDMATSPQVVMVQLHRHNRTRSAREENGFVAGVRAINIHPEWDRNKLVNDYAVLKLNNPSPYDSQVVLDDGRASASGTWVRALGWGRMKEQQPAETLQQANLQILHARKCESYLGGFDPRVELCAGTDEGDENICFGDSGGPLVQMNDRNAPILVGITSFTRNCEPGIPSGFARVSARKTWIESFMSTHSAPSQPQETESRSRGFLLFGRDV</sequence>
<protein>
    <submittedName>
        <fullName evidence="5">Trypsin-like serine protease</fullName>
    </submittedName>
</protein>
<accession>A0A1Y1YV82</accession>
<dbReference type="PROSITE" id="PS00135">
    <property type="entry name" value="TRYPSIN_SER"/>
    <property type="match status" value="1"/>
</dbReference>
<dbReference type="EMBL" id="MCFE01000063">
    <property type="protein sequence ID" value="ORY01940.1"/>
    <property type="molecule type" value="Genomic_DNA"/>
</dbReference>
<dbReference type="Pfam" id="PF00089">
    <property type="entry name" value="Trypsin"/>
    <property type="match status" value="1"/>
</dbReference>
<dbReference type="InterPro" id="IPR018114">
    <property type="entry name" value="TRYPSIN_HIS"/>
</dbReference>
<dbReference type="Proteomes" id="UP000193498">
    <property type="component" value="Unassembled WGS sequence"/>
</dbReference>
<dbReference type="CDD" id="cd00190">
    <property type="entry name" value="Tryp_SPc"/>
    <property type="match status" value="1"/>
</dbReference>